<dbReference type="PANTHER" id="PTHR48097">
    <property type="entry name" value="L-THREONINE ALDOLASE-RELATED"/>
    <property type="match status" value="1"/>
</dbReference>
<evidence type="ECO:0000313" key="8">
    <source>
        <dbReference type="EMBL" id="VBB16472.1"/>
    </source>
</evidence>
<dbReference type="GO" id="GO:0008732">
    <property type="term" value="F:L-allo-threonine aldolase activity"/>
    <property type="evidence" value="ECO:0007669"/>
    <property type="project" value="TreeGrafter"/>
</dbReference>
<dbReference type="EMBL" id="LR025744">
    <property type="protein sequence ID" value="VBB16472.1"/>
    <property type="molecule type" value="Genomic_DNA"/>
</dbReference>
<comment type="cofactor">
    <cofactor evidence="1">
        <name>pyridoxal 5'-phosphate</name>
        <dbReference type="ChEBI" id="CHEBI:597326"/>
    </cofactor>
</comment>
<dbReference type="Gene3D" id="3.90.1150.10">
    <property type="entry name" value="Aspartate Aminotransferase, domain 1"/>
    <property type="match status" value="1"/>
</dbReference>
<evidence type="ECO:0000259" key="7">
    <source>
        <dbReference type="Pfam" id="PF01212"/>
    </source>
</evidence>
<dbReference type="Proteomes" id="UP000268684">
    <property type="component" value="Chromosome III"/>
</dbReference>
<comment type="similarity">
    <text evidence="2">Belongs to the threonine aldolase family.</text>
</comment>
<evidence type="ECO:0000256" key="6">
    <source>
        <dbReference type="PIRSR" id="PIRSR017617-1"/>
    </source>
</evidence>
<dbReference type="InterPro" id="IPR015424">
    <property type="entry name" value="PyrdxlP-dep_Trfase"/>
</dbReference>
<dbReference type="Gene3D" id="3.40.640.10">
    <property type="entry name" value="Type I PLP-dependent aspartate aminotransferase-like (Major domain)"/>
    <property type="match status" value="1"/>
</dbReference>
<feature type="modified residue" description="N6-(pyridoxal phosphate)lysine" evidence="6">
    <location>
        <position position="170"/>
    </location>
</feature>
<organism evidence="8 9">
    <name type="scientific">Burkholderia stabilis</name>
    <dbReference type="NCBI Taxonomy" id="95485"/>
    <lineage>
        <taxon>Bacteria</taxon>
        <taxon>Pseudomonadati</taxon>
        <taxon>Pseudomonadota</taxon>
        <taxon>Betaproteobacteria</taxon>
        <taxon>Burkholderiales</taxon>
        <taxon>Burkholderiaceae</taxon>
        <taxon>Burkholderia</taxon>
        <taxon>Burkholderia cepacia complex</taxon>
    </lineage>
</organism>
<dbReference type="PANTHER" id="PTHR48097:SF9">
    <property type="entry name" value="L-THREONINE ALDOLASE"/>
    <property type="match status" value="1"/>
</dbReference>
<keyword evidence="9" id="KW-1185">Reference proteome</keyword>
<dbReference type="FunFam" id="3.40.640.10:FF:000030">
    <property type="entry name" value="Low-specificity L-threonine aldolase"/>
    <property type="match status" value="1"/>
</dbReference>
<evidence type="ECO:0000256" key="5">
    <source>
        <dbReference type="ARBA" id="ARBA00023239"/>
    </source>
</evidence>
<dbReference type="GO" id="GO:0005829">
    <property type="term" value="C:cytosol"/>
    <property type="evidence" value="ECO:0007669"/>
    <property type="project" value="TreeGrafter"/>
</dbReference>
<dbReference type="Pfam" id="PF01212">
    <property type="entry name" value="Beta_elim_lyase"/>
    <property type="match status" value="1"/>
</dbReference>
<dbReference type="InterPro" id="IPR015421">
    <property type="entry name" value="PyrdxlP-dep_Trfase_major"/>
</dbReference>
<keyword evidence="5 8" id="KW-0456">Lyase</keyword>
<dbReference type="SUPFAM" id="SSF53383">
    <property type="entry name" value="PLP-dependent transferases"/>
    <property type="match status" value="1"/>
</dbReference>
<comment type="subunit">
    <text evidence="3">Homotetramer.</text>
</comment>
<dbReference type="InterPro" id="IPR015422">
    <property type="entry name" value="PyrdxlP-dep_Trfase_small"/>
</dbReference>
<evidence type="ECO:0000256" key="3">
    <source>
        <dbReference type="ARBA" id="ARBA00011881"/>
    </source>
</evidence>
<keyword evidence="4" id="KW-0663">Pyridoxal phosphate</keyword>
<proteinExistence type="inferred from homology"/>
<dbReference type="PIRSF" id="PIRSF017617">
    <property type="entry name" value="Thr_aldolase"/>
    <property type="match status" value="1"/>
</dbReference>
<evidence type="ECO:0000256" key="4">
    <source>
        <dbReference type="ARBA" id="ARBA00022898"/>
    </source>
</evidence>
<sequence>MDEDPTTRELCARVAEELGFEAAIFMPSGTMCNLVATLVHTRPGDELIADAQSHIFATESAGVAVIAGVSVNPIQTRTGIFTAEQCRNAIRTPARSAPRSAMVSIEQTTNISGGAVWPVEALHAVRDAAHDAGLRTHIDGARIFNASVAAGVPAKIFTSGWDSAWIDFSKGLGCPFGSVLSGNREFVRDAWTWKYRLGGAMRQSGIMAAAALYALDHHVTRLADDHDNATLLIRLLTSEPYFTFTPPDLITNILLFNLQGLRVNTSTFVEEALKRGVRVRALPDGRVRATTHLGVTHNDVIAAADVLIEIAREFAADAR</sequence>
<dbReference type="GO" id="GO:0006567">
    <property type="term" value="P:L-threonine catabolic process"/>
    <property type="evidence" value="ECO:0007669"/>
    <property type="project" value="TreeGrafter"/>
</dbReference>
<evidence type="ECO:0000256" key="2">
    <source>
        <dbReference type="ARBA" id="ARBA00006966"/>
    </source>
</evidence>
<protein>
    <submittedName>
        <fullName evidence="8">L-allo-threonine aldolase,L-threonine aldolase,Beta-eliminating lyase</fullName>
    </submittedName>
</protein>
<accession>A0AAJ5T842</accession>
<reference evidence="8 9" key="1">
    <citation type="submission" date="2017-11" db="EMBL/GenBank/DDBJ databases">
        <authorList>
            <person name="Seth-Smith MB H."/>
        </authorList>
    </citation>
    <scope>NUCLEOTIDE SEQUENCE [LARGE SCALE GENOMIC DNA]</scope>
    <source>
        <strain evidence="8">E</strain>
    </source>
</reference>
<dbReference type="AlphaFoldDB" id="A0AAJ5T842"/>
<dbReference type="InterPro" id="IPR023603">
    <property type="entry name" value="Low_specificity_L-TA-like"/>
</dbReference>
<feature type="domain" description="Aromatic amino acid beta-eliminating lyase/threonine aldolase" evidence="7">
    <location>
        <begin position="2"/>
        <end position="254"/>
    </location>
</feature>
<gene>
    <name evidence="8" type="ORF">BSTAB16_6677</name>
</gene>
<dbReference type="InterPro" id="IPR001597">
    <property type="entry name" value="ArAA_b-elim_lyase/Thr_aldolase"/>
</dbReference>
<name>A0AAJ5T842_9BURK</name>
<dbReference type="GO" id="GO:0006545">
    <property type="term" value="P:glycine biosynthetic process"/>
    <property type="evidence" value="ECO:0007669"/>
    <property type="project" value="TreeGrafter"/>
</dbReference>
<evidence type="ECO:0000256" key="1">
    <source>
        <dbReference type="ARBA" id="ARBA00001933"/>
    </source>
</evidence>
<dbReference type="NCBIfam" id="NF041359">
    <property type="entry name" value="GntG_guanitoxin"/>
    <property type="match status" value="1"/>
</dbReference>
<evidence type="ECO:0000313" key="9">
    <source>
        <dbReference type="Proteomes" id="UP000268684"/>
    </source>
</evidence>